<dbReference type="Pfam" id="PF13807">
    <property type="entry name" value="GNVR"/>
    <property type="match status" value="1"/>
</dbReference>
<organism evidence="10 11">
    <name type="scientific">Pseudothermotoga lettingae (strain ATCC BAA-301 / DSM 14385 / NBRC 107922 / TMO)</name>
    <name type="common">Thermotoga lettingae</name>
    <dbReference type="NCBI Taxonomy" id="416591"/>
    <lineage>
        <taxon>Bacteria</taxon>
        <taxon>Thermotogati</taxon>
        <taxon>Thermotogota</taxon>
        <taxon>Thermotogae</taxon>
        <taxon>Thermotogales</taxon>
        <taxon>Thermotogaceae</taxon>
        <taxon>Pseudothermotoga</taxon>
    </lineage>
</organism>
<dbReference type="PANTHER" id="PTHR32309">
    <property type="entry name" value="TYROSINE-PROTEIN KINASE"/>
    <property type="match status" value="1"/>
</dbReference>
<dbReference type="OrthoDB" id="9794577at2"/>
<dbReference type="InterPro" id="IPR032807">
    <property type="entry name" value="GNVR"/>
</dbReference>
<keyword evidence="6" id="KW-0175">Coiled coil</keyword>
<dbReference type="SUPFAM" id="SSF52540">
    <property type="entry name" value="P-loop containing nucleoside triphosphate hydrolases"/>
    <property type="match status" value="1"/>
</dbReference>
<evidence type="ECO:0000256" key="2">
    <source>
        <dbReference type="ARBA" id="ARBA00022475"/>
    </source>
</evidence>
<keyword evidence="4 7" id="KW-1133">Transmembrane helix</keyword>
<dbReference type="InterPro" id="IPR027417">
    <property type="entry name" value="P-loop_NTPase"/>
</dbReference>
<evidence type="ECO:0000256" key="3">
    <source>
        <dbReference type="ARBA" id="ARBA00022692"/>
    </source>
</evidence>
<sequence length="676" mass="76971">MNNENTELSLADIMNIFKRRIWWFLAIFLITSFISVIYVMFFAKPVYEASAQLLVRTSQSSISIPSAVTQLIGISNVSGGSDISTEIELIKSRDNIEKLIEKLNLMELFKDQKKIELQDVVEVIREKWLKVESVKDTKIIKISIEHEDPKLAAEMVNNLIDIYQEMRSELTTNESVVKLRFIEKQLPRIEQELKDVEEEIKKFKEENQIYSLSEQADNLVKYIAQYDSKTNEITLNIQQAEVEIKAAEDLLKKVDQKIISSETISTNPVVQQLRSKLVDLQVQLSALLQNYSEDDRRVVALKKQIEETQDLLQKEISKVVSAEVQTVNPAYTQLYTNFILKQAELQVLQATLSAVEKIRDEYLKKVSVIPAIEQKLFELERERQAKQTTYLALLSQYEEAKIGAAGSIDNIRIISNAVVPNKPSKPNKRLTVAIGGVLGIFLGILTVFLRDATDKRFRSIDEIKRFFPNEPLLGKISSARVTGNDLLISLQRDDEKLCDEFKQIAVKLLYEPAKIIGFTSLKKEEGKTYISSNLSYILSKMSQKVLLIDLNTHNPSIRRVFSIDENSSLKNEDFNVSLVKFSDKLNILTLQEEDNWPLSDQKLIKWIKDSVDSYDKIIVDMPPLCTAEGVFVSKIVDKIVAIICIGKTEKILSSTIEELQISGKLSGIVINEGPRK</sequence>
<dbReference type="AlphaFoldDB" id="A8F8H6"/>
<dbReference type="eggNOG" id="COG0489">
    <property type="taxonomic scope" value="Bacteria"/>
</dbReference>
<evidence type="ECO:0000259" key="8">
    <source>
        <dbReference type="Pfam" id="PF02706"/>
    </source>
</evidence>
<name>A8F8H6_PSELT</name>
<dbReference type="STRING" id="416591.Tlet_1906"/>
<feature type="domain" description="Polysaccharide chain length determinant N-terminal" evidence="8">
    <location>
        <begin position="7"/>
        <end position="103"/>
    </location>
</feature>
<evidence type="ECO:0000256" key="1">
    <source>
        <dbReference type="ARBA" id="ARBA00004651"/>
    </source>
</evidence>
<evidence type="ECO:0000313" key="10">
    <source>
        <dbReference type="EMBL" id="ABV34460.1"/>
    </source>
</evidence>
<reference evidence="10 11" key="1">
    <citation type="submission" date="2007-08" db="EMBL/GenBank/DDBJ databases">
        <title>Complete sequence of Thermotoga lettingae TMO.</title>
        <authorList>
            <consortium name="US DOE Joint Genome Institute"/>
            <person name="Copeland A."/>
            <person name="Lucas S."/>
            <person name="Lapidus A."/>
            <person name="Barry K."/>
            <person name="Glavina del Rio T."/>
            <person name="Dalin E."/>
            <person name="Tice H."/>
            <person name="Pitluck S."/>
            <person name="Foster B."/>
            <person name="Bruce D."/>
            <person name="Schmutz J."/>
            <person name="Larimer F."/>
            <person name="Land M."/>
            <person name="Hauser L."/>
            <person name="Kyrpides N."/>
            <person name="Mikhailova N."/>
            <person name="Nelson K."/>
            <person name="Gogarten J.P."/>
            <person name="Noll K."/>
            <person name="Richardson P."/>
        </authorList>
    </citation>
    <scope>NUCLEOTIDE SEQUENCE [LARGE SCALE GENOMIC DNA]</scope>
    <source>
        <strain evidence="11">ATCC BAA-301 / DSM 14385 / NBRC 107922 / TMO</strain>
    </source>
</reference>
<dbReference type="RefSeq" id="WP_012003936.1">
    <property type="nucleotide sequence ID" value="NC_009828.1"/>
</dbReference>
<feature type="transmembrane region" description="Helical" evidence="7">
    <location>
        <begin position="21"/>
        <end position="43"/>
    </location>
</feature>
<keyword evidence="5 7" id="KW-0472">Membrane</keyword>
<dbReference type="InterPro" id="IPR050445">
    <property type="entry name" value="Bact_polysacc_biosynth/exp"/>
</dbReference>
<keyword evidence="11" id="KW-1185">Reference proteome</keyword>
<comment type="subcellular location">
    <subcellularLocation>
        <location evidence="1">Cell membrane</location>
        <topology evidence="1">Multi-pass membrane protein</topology>
    </subcellularLocation>
</comment>
<keyword evidence="3 7" id="KW-0812">Transmembrane</keyword>
<dbReference type="PANTHER" id="PTHR32309:SF13">
    <property type="entry name" value="FERRIC ENTEROBACTIN TRANSPORT PROTEIN FEPE"/>
    <property type="match status" value="1"/>
</dbReference>
<evidence type="ECO:0000256" key="5">
    <source>
        <dbReference type="ARBA" id="ARBA00023136"/>
    </source>
</evidence>
<proteinExistence type="predicted"/>
<dbReference type="Proteomes" id="UP000002016">
    <property type="component" value="Chromosome"/>
</dbReference>
<accession>A8F8H6</accession>
<dbReference type="InterPro" id="IPR003856">
    <property type="entry name" value="LPS_length_determ_N"/>
</dbReference>
<feature type="coiled-coil region" evidence="6">
    <location>
        <begin position="179"/>
        <end position="318"/>
    </location>
</feature>
<dbReference type="GO" id="GO:0005886">
    <property type="term" value="C:plasma membrane"/>
    <property type="evidence" value="ECO:0007669"/>
    <property type="project" value="UniProtKB-SubCell"/>
</dbReference>
<dbReference type="Pfam" id="PF02706">
    <property type="entry name" value="Wzz"/>
    <property type="match status" value="1"/>
</dbReference>
<dbReference type="eggNOG" id="COG3206">
    <property type="taxonomic scope" value="Bacteria"/>
</dbReference>
<evidence type="ECO:0000256" key="6">
    <source>
        <dbReference type="SAM" id="Coils"/>
    </source>
</evidence>
<evidence type="ECO:0000256" key="4">
    <source>
        <dbReference type="ARBA" id="ARBA00022989"/>
    </source>
</evidence>
<feature type="domain" description="Tyrosine-protein kinase G-rich" evidence="9">
    <location>
        <begin position="372"/>
        <end position="451"/>
    </location>
</feature>
<gene>
    <name evidence="10" type="ordered locus">Tlet_1906</name>
</gene>
<keyword evidence="2" id="KW-1003">Cell membrane</keyword>
<dbReference type="EMBL" id="CP000812">
    <property type="protein sequence ID" value="ABV34460.1"/>
    <property type="molecule type" value="Genomic_DNA"/>
</dbReference>
<protein>
    <submittedName>
        <fullName evidence="10">Lipopolysaccharide biosynthesis protein</fullName>
    </submittedName>
</protein>
<reference evidence="10 11" key="2">
    <citation type="journal article" date="2009" name="Proc. Natl. Acad. Sci. U.S.A.">
        <title>On the chimeric nature, thermophilic origin, and phylogenetic placement of the Thermotogales.</title>
        <authorList>
            <person name="Zhaxybayeva O."/>
            <person name="Swithers K.S."/>
            <person name="Lapierre P."/>
            <person name="Fournier G.P."/>
            <person name="Bickhart D.M."/>
            <person name="DeBoy R.T."/>
            <person name="Nelson K.E."/>
            <person name="Nesbo C.L."/>
            <person name="Doolittle W.F."/>
            <person name="Gogarten J.P."/>
            <person name="Noll K.M."/>
        </authorList>
    </citation>
    <scope>NUCLEOTIDE SEQUENCE [LARGE SCALE GENOMIC DNA]</scope>
    <source>
        <strain evidence="11">ATCC BAA-301 / DSM 14385 / NBRC 107922 / TMO</strain>
    </source>
</reference>
<dbReference type="GO" id="GO:0004713">
    <property type="term" value="F:protein tyrosine kinase activity"/>
    <property type="evidence" value="ECO:0007669"/>
    <property type="project" value="TreeGrafter"/>
</dbReference>
<evidence type="ECO:0000313" key="11">
    <source>
        <dbReference type="Proteomes" id="UP000002016"/>
    </source>
</evidence>
<dbReference type="HOGENOM" id="CLU_009912_2_1_0"/>
<dbReference type="KEGG" id="tle:Tlet_1906"/>
<dbReference type="Gene3D" id="3.40.50.300">
    <property type="entry name" value="P-loop containing nucleotide triphosphate hydrolases"/>
    <property type="match status" value="1"/>
</dbReference>
<evidence type="ECO:0000259" key="9">
    <source>
        <dbReference type="Pfam" id="PF13807"/>
    </source>
</evidence>
<evidence type="ECO:0000256" key="7">
    <source>
        <dbReference type="SAM" id="Phobius"/>
    </source>
</evidence>
<feature type="transmembrane region" description="Helical" evidence="7">
    <location>
        <begin position="430"/>
        <end position="449"/>
    </location>
</feature>